<dbReference type="Pfam" id="PF00583">
    <property type="entry name" value="Acetyltransf_1"/>
    <property type="match status" value="2"/>
</dbReference>
<evidence type="ECO:0000256" key="2">
    <source>
        <dbReference type="ARBA" id="ARBA00023315"/>
    </source>
</evidence>
<keyword evidence="4" id="KW-0687">Ribonucleoprotein</keyword>
<organism evidence="4 5">
    <name type="scientific">Actinoplanes digitatis</name>
    <dbReference type="NCBI Taxonomy" id="1868"/>
    <lineage>
        <taxon>Bacteria</taxon>
        <taxon>Bacillati</taxon>
        <taxon>Actinomycetota</taxon>
        <taxon>Actinomycetes</taxon>
        <taxon>Micromonosporales</taxon>
        <taxon>Micromonosporaceae</taxon>
        <taxon>Actinoplanes</taxon>
    </lineage>
</organism>
<evidence type="ECO:0000259" key="3">
    <source>
        <dbReference type="PROSITE" id="PS51186"/>
    </source>
</evidence>
<comment type="caution">
    <text evidence="4">The sequence shown here is derived from an EMBL/GenBank/DDBJ whole genome shotgun (WGS) entry which is preliminary data.</text>
</comment>
<evidence type="ECO:0000256" key="1">
    <source>
        <dbReference type="ARBA" id="ARBA00022679"/>
    </source>
</evidence>
<protein>
    <submittedName>
        <fullName evidence="4">Ribosomal protein S18 acetylase RimI-like enzyme</fullName>
    </submittedName>
</protein>
<keyword evidence="2" id="KW-0012">Acyltransferase</keyword>
<feature type="domain" description="N-acetyltransferase" evidence="3">
    <location>
        <begin position="174"/>
        <end position="308"/>
    </location>
</feature>
<name>A0A7W7HTX5_9ACTN</name>
<evidence type="ECO:0000313" key="5">
    <source>
        <dbReference type="Proteomes" id="UP000578112"/>
    </source>
</evidence>
<dbReference type="PANTHER" id="PTHR43420:SF47">
    <property type="entry name" value="N-ACETYLTRANSFERASE DOMAIN-CONTAINING PROTEIN"/>
    <property type="match status" value="1"/>
</dbReference>
<dbReference type="InterPro" id="IPR050680">
    <property type="entry name" value="YpeA/RimI_acetyltransf"/>
</dbReference>
<reference evidence="4 5" key="1">
    <citation type="submission" date="2020-08" db="EMBL/GenBank/DDBJ databases">
        <title>Sequencing the genomes of 1000 actinobacteria strains.</title>
        <authorList>
            <person name="Klenk H.-P."/>
        </authorList>
    </citation>
    <scope>NUCLEOTIDE SEQUENCE [LARGE SCALE GENOMIC DNA]</scope>
    <source>
        <strain evidence="4 5">DSM 43149</strain>
    </source>
</reference>
<dbReference type="EMBL" id="JACHNH010000001">
    <property type="protein sequence ID" value="MBB4760753.1"/>
    <property type="molecule type" value="Genomic_DNA"/>
</dbReference>
<feature type="domain" description="N-acetyltransferase" evidence="3">
    <location>
        <begin position="13"/>
        <end position="181"/>
    </location>
</feature>
<evidence type="ECO:0000313" key="4">
    <source>
        <dbReference type="EMBL" id="MBB4760753.1"/>
    </source>
</evidence>
<keyword evidence="4" id="KW-0689">Ribosomal protein</keyword>
<dbReference type="RefSeq" id="WP_184990747.1">
    <property type="nucleotide sequence ID" value="NZ_BOMK01000028.1"/>
</dbReference>
<dbReference type="AlphaFoldDB" id="A0A7W7HTX5"/>
<dbReference type="Gene3D" id="3.40.630.30">
    <property type="match status" value="2"/>
</dbReference>
<proteinExistence type="predicted"/>
<gene>
    <name evidence="4" type="ORF">BJ971_001309</name>
</gene>
<dbReference type="InterPro" id="IPR016181">
    <property type="entry name" value="Acyl_CoA_acyltransferase"/>
</dbReference>
<dbReference type="Proteomes" id="UP000578112">
    <property type="component" value="Unassembled WGS sequence"/>
</dbReference>
<dbReference type="InterPro" id="IPR000182">
    <property type="entry name" value="GNAT_dom"/>
</dbReference>
<sequence length="308" mass="33195">MDDRDFASRREPMVTGYATAIAVARNLSLPEAAAESERDIAERLPRGPATRGQLLRKAVVDGAEVGWIWVSLPGATVPEMAWICDVEVDAAHRGRGYGGAIIEAVEAELAGLGVARLGLNVFGDNGTALRLYDRLRFEVTAQQWSRSIADAPSAAGIELVPMIDYAGRIETHFAEYAQRLVRDQGVWHGEAEARAARRLAELLPHGDRTEGSILRTVCAKGEPVGWVWAAMPAPPRPGLGWLHHVGIDEGFRGRGHGTAVIAAIEAELVRRGVHALGLNVDGANDGARRLVERLGYGLLAQQMVKELG</sequence>
<dbReference type="GO" id="GO:0005840">
    <property type="term" value="C:ribosome"/>
    <property type="evidence" value="ECO:0007669"/>
    <property type="project" value="UniProtKB-KW"/>
</dbReference>
<dbReference type="PANTHER" id="PTHR43420">
    <property type="entry name" value="ACETYLTRANSFERASE"/>
    <property type="match status" value="1"/>
</dbReference>
<dbReference type="PROSITE" id="PS51186">
    <property type="entry name" value="GNAT"/>
    <property type="match status" value="2"/>
</dbReference>
<keyword evidence="5" id="KW-1185">Reference proteome</keyword>
<dbReference type="CDD" id="cd04301">
    <property type="entry name" value="NAT_SF"/>
    <property type="match status" value="2"/>
</dbReference>
<accession>A0A7W7HTX5</accession>
<dbReference type="SUPFAM" id="SSF55729">
    <property type="entry name" value="Acyl-CoA N-acyltransferases (Nat)"/>
    <property type="match status" value="2"/>
</dbReference>
<keyword evidence="1" id="KW-0808">Transferase</keyword>
<dbReference type="GO" id="GO:0016747">
    <property type="term" value="F:acyltransferase activity, transferring groups other than amino-acyl groups"/>
    <property type="evidence" value="ECO:0007669"/>
    <property type="project" value="InterPro"/>
</dbReference>